<protein>
    <submittedName>
        <fullName evidence="2">Uncharacterized protein</fullName>
    </submittedName>
</protein>
<dbReference type="EMBL" id="JAINUG010000139">
    <property type="protein sequence ID" value="KAJ8393186.1"/>
    <property type="molecule type" value="Genomic_DNA"/>
</dbReference>
<evidence type="ECO:0000313" key="2">
    <source>
        <dbReference type="EMBL" id="KAJ8393186.1"/>
    </source>
</evidence>
<organism evidence="2 3">
    <name type="scientific">Aldrovandia affinis</name>
    <dbReference type="NCBI Taxonomy" id="143900"/>
    <lineage>
        <taxon>Eukaryota</taxon>
        <taxon>Metazoa</taxon>
        <taxon>Chordata</taxon>
        <taxon>Craniata</taxon>
        <taxon>Vertebrata</taxon>
        <taxon>Euteleostomi</taxon>
        <taxon>Actinopterygii</taxon>
        <taxon>Neopterygii</taxon>
        <taxon>Teleostei</taxon>
        <taxon>Notacanthiformes</taxon>
        <taxon>Halosauridae</taxon>
        <taxon>Aldrovandia</taxon>
    </lineage>
</organism>
<name>A0AAD7S1V5_9TELE</name>
<feature type="region of interest" description="Disordered" evidence="1">
    <location>
        <begin position="83"/>
        <end position="103"/>
    </location>
</feature>
<proteinExistence type="predicted"/>
<dbReference type="Proteomes" id="UP001221898">
    <property type="component" value="Unassembled WGS sequence"/>
</dbReference>
<sequence>MDSAPTRHGLLLSAQRGGRGGVQVLRTWVQVPSEKPVTDTKALEKTSLSRTMRHSRCQRGAPTRSRLVCFPCLRPKFGTVQANVHGPTHKQERRAACASATEF</sequence>
<comment type="caution">
    <text evidence="2">The sequence shown here is derived from an EMBL/GenBank/DDBJ whole genome shotgun (WGS) entry which is preliminary data.</text>
</comment>
<accession>A0AAD7S1V5</accession>
<evidence type="ECO:0000313" key="3">
    <source>
        <dbReference type="Proteomes" id="UP001221898"/>
    </source>
</evidence>
<feature type="region of interest" description="Disordered" evidence="1">
    <location>
        <begin position="36"/>
        <end position="60"/>
    </location>
</feature>
<evidence type="ECO:0000256" key="1">
    <source>
        <dbReference type="SAM" id="MobiDB-lite"/>
    </source>
</evidence>
<dbReference type="AlphaFoldDB" id="A0AAD7S1V5"/>
<gene>
    <name evidence="2" type="ORF">AAFF_G00062580</name>
</gene>
<keyword evidence="3" id="KW-1185">Reference proteome</keyword>
<reference evidence="2" key="1">
    <citation type="journal article" date="2023" name="Science">
        <title>Genome structures resolve the early diversification of teleost fishes.</title>
        <authorList>
            <person name="Parey E."/>
            <person name="Louis A."/>
            <person name="Montfort J."/>
            <person name="Bouchez O."/>
            <person name="Roques C."/>
            <person name="Iampietro C."/>
            <person name="Lluch J."/>
            <person name="Castinel A."/>
            <person name="Donnadieu C."/>
            <person name="Desvignes T."/>
            <person name="Floi Bucao C."/>
            <person name="Jouanno E."/>
            <person name="Wen M."/>
            <person name="Mejri S."/>
            <person name="Dirks R."/>
            <person name="Jansen H."/>
            <person name="Henkel C."/>
            <person name="Chen W.J."/>
            <person name="Zahm M."/>
            <person name="Cabau C."/>
            <person name="Klopp C."/>
            <person name="Thompson A.W."/>
            <person name="Robinson-Rechavi M."/>
            <person name="Braasch I."/>
            <person name="Lecointre G."/>
            <person name="Bobe J."/>
            <person name="Postlethwait J.H."/>
            <person name="Berthelot C."/>
            <person name="Roest Crollius H."/>
            <person name="Guiguen Y."/>
        </authorList>
    </citation>
    <scope>NUCLEOTIDE SEQUENCE</scope>
    <source>
        <strain evidence="2">NC1722</strain>
    </source>
</reference>